<evidence type="ECO:0000313" key="9">
    <source>
        <dbReference type="EMBL" id="TLC98995.1"/>
    </source>
</evidence>
<dbReference type="SUPFAM" id="SSF51735">
    <property type="entry name" value="NAD(P)-binding Rossmann-fold domains"/>
    <property type="match status" value="1"/>
</dbReference>
<keyword evidence="2 6" id="KW-0479">Metal-binding</keyword>
<feature type="binding site" evidence="6">
    <location>
        <position position="42"/>
    </location>
    <ligand>
        <name>Zn(2+)</name>
        <dbReference type="ChEBI" id="CHEBI:29105"/>
        <label>1</label>
        <note>catalytic</note>
    </ligand>
</feature>
<dbReference type="Proteomes" id="UP000306509">
    <property type="component" value="Unassembled WGS sequence"/>
</dbReference>
<comment type="catalytic activity">
    <reaction evidence="6">
        <text>L-threonine + NAD(+) = (2S)-2-amino-3-oxobutanoate + NADH + H(+)</text>
        <dbReference type="Rhea" id="RHEA:13161"/>
        <dbReference type="ChEBI" id="CHEBI:15378"/>
        <dbReference type="ChEBI" id="CHEBI:57540"/>
        <dbReference type="ChEBI" id="CHEBI:57926"/>
        <dbReference type="ChEBI" id="CHEBI:57945"/>
        <dbReference type="ChEBI" id="CHEBI:78948"/>
        <dbReference type="EC" id="1.1.1.103"/>
    </reaction>
</comment>
<dbReference type="InterPro" id="IPR013154">
    <property type="entry name" value="ADH-like_N"/>
</dbReference>
<feature type="binding site" evidence="6">
    <location>
        <position position="100"/>
    </location>
    <ligand>
        <name>Zn(2+)</name>
        <dbReference type="ChEBI" id="CHEBI:29105"/>
        <label>2</label>
    </ligand>
</feature>
<accession>A0A4U8QAV2</accession>
<dbReference type="GO" id="GO:0008743">
    <property type="term" value="F:L-threonine 3-dehydrogenase activity"/>
    <property type="evidence" value="ECO:0007669"/>
    <property type="project" value="UniProtKB-UniRule"/>
</dbReference>
<feature type="active site" description="Charge relay system" evidence="6">
    <location>
        <position position="47"/>
    </location>
</feature>
<dbReference type="Gene3D" id="3.40.50.720">
    <property type="entry name" value="NAD(P)-binding Rossmann-like Domain"/>
    <property type="match status" value="1"/>
</dbReference>
<keyword evidence="3 6" id="KW-0862">Zinc</keyword>
<feature type="site" description="Important for catalytic activity for the proton relay mechanism but does not participate directly in the coordination of zinc atom" evidence="6">
    <location>
        <position position="152"/>
    </location>
</feature>
<evidence type="ECO:0000256" key="7">
    <source>
        <dbReference type="NCBIfam" id="TIGR00692"/>
    </source>
</evidence>
<sequence>MQKKMYALVKETRGPGLVLKKVEVPPVGRADVKIKIHYTSICGTDLHIYNWDKWSQETIVPPLTIGHEFVGEVAELGDEVTGFKLGDIVSGEGHIVCGSCRHCKAGRWHLCKQTQGVGVNRSGAFAEYLVIPATNVVKCEKGIREELCSSFDPLGNAVHTALTFNLVGEDVLITGAGPIGIMAAAVCRHVGAKHVVITDINDYRLHLVREICDEYVYPVNVAKEDIREVMKHLGICEGFDIGLEMSGNGSAFNMMLDNLYNGGRVAMLGIQSDKTLIDWNKVVFKCLDIKGVYGREMFETWYKMMSMLQSGLKLDKILTHKFSFREFEKGFEIMNSGNCGKVVLDWTNAGMEEV</sequence>
<comment type="caution">
    <text evidence="9">The sequence shown here is derived from an EMBL/GenBank/DDBJ whole genome shotgun (WGS) entry which is preliminary data.</text>
</comment>
<dbReference type="PANTHER" id="PTHR43401">
    <property type="entry name" value="L-THREONINE 3-DEHYDROGENASE"/>
    <property type="match status" value="1"/>
</dbReference>
<feature type="domain" description="Enoyl reductase (ER)" evidence="8">
    <location>
        <begin position="14"/>
        <end position="344"/>
    </location>
</feature>
<dbReference type="PANTHER" id="PTHR43401:SF2">
    <property type="entry name" value="L-THREONINE 3-DEHYDROGENASE"/>
    <property type="match status" value="1"/>
</dbReference>
<keyword evidence="10" id="KW-1185">Reference proteome</keyword>
<feature type="binding site" evidence="6">
    <location>
        <position position="97"/>
    </location>
    <ligand>
        <name>Zn(2+)</name>
        <dbReference type="ChEBI" id="CHEBI:29105"/>
        <label>2</label>
    </ligand>
</feature>
<dbReference type="InterPro" id="IPR050129">
    <property type="entry name" value="Zn_alcohol_dh"/>
</dbReference>
<dbReference type="HAMAP" id="MF_00627">
    <property type="entry name" value="Thr_dehydrog"/>
    <property type="match status" value="1"/>
</dbReference>
<dbReference type="Gene3D" id="3.90.180.10">
    <property type="entry name" value="Medium-chain alcohol dehydrogenases, catalytic domain"/>
    <property type="match status" value="1"/>
</dbReference>
<dbReference type="EMBL" id="QGQD01000078">
    <property type="protein sequence ID" value="TLC98995.1"/>
    <property type="molecule type" value="Genomic_DNA"/>
</dbReference>
<keyword evidence="1 6" id="KW-0963">Cytoplasm</keyword>
<feature type="binding site" evidence="6">
    <location>
        <position position="103"/>
    </location>
    <ligand>
        <name>Zn(2+)</name>
        <dbReference type="ChEBI" id="CHEBI:29105"/>
        <label>2</label>
    </ligand>
</feature>
<dbReference type="GO" id="GO:0019518">
    <property type="term" value="P:L-threonine catabolic process to glycine"/>
    <property type="evidence" value="ECO:0007669"/>
    <property type="project" value="UniProtKB-UniPathway"/>
</dbReference>
<evidence type="ECO:0000256" key="1">
    <source>
        <dbReference type="ARBA" id="ARBA00022490"/>
    </source>
</evidence>
<dbReference type="SUPFAM" id="SSF50129">
    <property type="entry name" value="GroES-like"/>
    <property type="match status" value="1"/>
</dbReference>
<dbReference type="PROSITE" id="PS00059">
    <property type="entry name" value="ADH_ZINC"/>
    <property type="match status" value="1"/>
</dbReference>
<feature type="binding site" evidence="6">
    <location>
        <position position="111"/>
    </location>
    <ligand>
        <name>Zn(2+)</name>
        <dbReference type="ChEBI" id="CHEBI:29105"/>
        <label>2</label>
    </ligand>
</feature>
<dbReference type="UniPathway" id="UPA00046">
    <property type="reaction ID" value="UER00505"/>
</dbReference>
<dbReference type="GO" id="GO:0005737">
    <property type="term" value="C:cytoplasm"/>
    <property type="evidence" value="ECO:0007669"/>
    <property type="project" value="UniProtKB-SubCell"/>
</dbReference>
<evidence type="ECO:0000256" key="4">
    <source>
        <dbReference type="ARBA" id="ARBA00023002"/>
    </source>
</evidence>
<dbReference type="EC" id="1.1.1.103" evidence="6 7"/>
<protein>
    <recommendedName>
        <fullName evidence="6 7">L-threonine 3-dehydrogenase</fullName>
        <shortName evidence="6">TDH</shortName>
        <ecNumber evidence="6 7">1.1.1.103</ecNumber>
    </recommendedName>
</protein>
<comment type="cofactor">
    <cofactor evidence="6">
        <name>Zn(2+)</name>
        <dbReference type="ChEBI" id="CHEBI:29105"/>
    </cofactor>
    <text evidence="6">Binds 2 Zn(2+) ions per subunit.</text>
</comment>
<dbReference type="InterPro" id="IPR036291">
    <property type="entry name" value="NAD(P)-bd_dom_sf"/>
</dbReference>
<dbReference type="InterPro" id="IPR013149">
    <property type="entry name" value="ADH-like_C"/>
</dbReference>
<feature type="binding site" evidence="6">
    <location>
        <position position="199"/>
    </location>
    <ligand>
        <name>NAD(+)</name>
        <dbReference type="ChEBI" id="CHEBI:57540"/>
    </ligand>
</feature>
<evidence type="ECO:0000256" key="5">
    <source>
        <dbReference type="ARBA" id="ARBA00023027"/>
    </source>
</evidence>
<dbReference type="InterPro" id="IPR011032">
    <property type="entry name" value="GroES-like_sf"/>
</dbReference>
<evidence type="ECO:0000313" key="10">
    <source>
        <dbReference type="Proteomes" id="UP000306509"/>
    </source>
</evidence>
<dbReference type="InterPro" id="IPR004627">
    <property type="entry name" value="L-Threonine_3-DHase"/>
</dbReference>
<keyword evidence="4 6" id="KW-0560">Oxidoreductase</keyword>
<dbReference type="GO" id="GO:0008270">
    <property type="term" value="F:zinc ion binding"/>
    <property type="evidence" value="ECO:0007669"/>
    <property type="project" value="UniProtKB-UniRule"/>
</dbReference>
<organism evidence="9 10">
    <name type="scientific">Robinsoniella peoriensis</name>
    <dbReference type="NCBI Taxonomy" id="180332"/>
    <lineage>
        <taxon>Bacteria</taxon>
        <taxon>Bacillati</taxon>
        <taxon>Bacillota</taxon>
        <taxon>Clostridia</taxon>
        <taxon>Lachnospirales</taxon>
        <taxon>Lachnospiraceae</taxon>
        <taxon>Robinsoniella</taxon>
    </lineage>
</organism>
<evidence type="ECO:0000256" key="3">
    <source>
        <dbReference type="ARBA" id="ARBA00022833"/>
    </source>
</evidence>
<dbReference type="STRING" id="180332.GCA_000797495_05772"/>
<feature type="binding site" evidence="6">
    <location>
        <begin position="292"/>
        <end position="293"/>
    </location>
    <ligand>
        <name>NAD(+)</name>
        <dbReference type="ChEBI" id="CHEBI:57540"/>
    </ligand>
</feature>
<dbReference type="NCBIfam" id="NF003808">
    <property type="entry name" value="PRK05396.1"/>
    <property type="match status" value="1"/>
</dbReference>
<comment type="subcellular location">
    <subcellularLocation>
        <location evidence="6">Cytoplasm</location>
    </subcellularLocation>
</comment>
<reference evidence="9 10" key="1">
    <citation type="journal article" date="2019" name="Anaerobe">
        <title>Detection of Robinsoniella peoriensis in multiple bone samples of a trauma patient.</title>
        <authorList>
            <person name="Schrottner P."/>
            <person name="Hartwich K."/>
            <person name="Bunk B."/>
            <person name="Schober I."/>
            <person name="Helbig S."/>
            <person name="Rudolph W.W."/>
            <person name="Gunzer F."/>
        </authorList>
    </citation>
    <scope>NUCLEOTIDE SEQUENCE [LARGE SCALE GENOMIC DNA]</scope>
    <source>
        <strain evidence="9 10">DSM 106044</strain>
    </source>
</reference>
<feature type="binding site" evidence="6">
    <location>
        <position position="204"/>
    </location>
    <ligand>
        <name>NAD(+)</name>
        <dbReference type="ChEBI" id="CHEBI:57540"/>
    </ligand>
</feature>
<name>A0A4U8QAV2_9FIRM</name>
<feature type="binding site" evidence="6">
    <location>
        <position position="179"/>
    </location>
    <ligand>
        <name>NAD(+)</name>
        <dbReference type="ChEBI" id="CHEBI:57540"/>
    </ligand>
</feature>
<dbReference type="SMART" id="SM00829">
    <property type="entry name" value="PKS_ER"/>
    <property type="match status" value="1"/>
</dbReference>
<evidence type="ECO:0000259" key="8">
    <source>
        <dbReference type="SMART" id="SM00829"/>
    </source>
</evidence>
<keyword evidence="5 6" id="KW-0520">NAD</keyword>
<comment type="function">
    <text evidence="6">Catalyzes the NAD(+)-dependent oxidation of L-threonine to 2-amino-3-ketobutyrate.</text>
</comment>
<comment type="pathway">
    <text evidence="6">Amino-acid degradation; L-threonine degradation via oxydo-reductase pathway; glycine from L-threonine: step 1/2.</text>
</comment>
<feature type="binding site" evidence="6">
    <location>
        <position position="67"/>
    </location>
    <ligand>
        <name>Zn(2+)</name>
        <dbReference type="ChEBI" id="CHEBI:29105"/>
        <label>1</label>
        <note>catalytic</note>
    </ligand>
</feature>
<feature type="active site" description="Charge relay system" evidence="6">
    <location>
        <position position="44"/>
    </location>
</feature>
<dbReference type="Pfam" id="PF00107">
    <property type="entry name" value="ADH_zinc_N"/>
    <property type="match status" value="1"/>
</dbReference>
<gene>
    <name evidence="9" type="primary">tdh_2</name>
    <name evidence="6" type="synonym">tdh</name>
    <name evidence="9" type="ORF">DSM106044_04140</name>
</gene>
<feature type="binding site" evidence="6">
    <location>
        <position position="68"/>
    </location>
    <ligand>
        <name>Zn(2+)</name>
        <dbReference type="ChEBI" id="CHEBI:29105"/>
        <label>1</label>
        <note>catalytic</note>
    </ligand>
</feature>
<comment type="subunit">
    <text evidence="6">Homotetramer.</text>
</comment>
<proteinExistence type="inferred from homology"/>
<dbReference type="Pfam" id="PF08240">
    <property type="entry name" value="ADH_N"/>
    <property type="match status" value="1"/>
</dbReference>
<comment type="similarity">
    <text evidence="6">Belongs to the zinc-containing alcohol dehydrogenase family.</text>
</comment>
<feature type="binding site" evidence="6">
    <location>
        <begin position="268"/>
        <end position="270"/>
    </location>
    <ligand>
        <name>NAD(+)</name>
        <dbReference type="ChEBI" id="CHEBI:57540"/>
    </ligand>
</feature>
<dbReference type="AlphaFoldDB" id="A0A4U8QAV2"/>
<evidence type="ECO:0000256" key="2">
    <source>
        <dbReference type="ARBA" id="ARBA00022723"/>
    </source>
</evidence>
<dbReference type="NCBIfam" id="TIGR00692">
    <property type="entry name" value="tdh"/>
    <property type="match status" value="1"/>
</dbReference>
<dbReference type="InterPro" id="IPR002328">
    <property type="entry name" value="ADH_Zn_CS"/>
</dbReference>
<evidence type="ECO:0000256" key="6">
    <source>
        <dbReference type="HAMAP-Rule" id="MF_00627"/>
    </source>
</evidence>
<dbReference type="InterPro" id="IPR020843">
    <property type="entry name" value="ER"/>
</dbReference>